<dbReference type="Pfam" id="PF06749">
    <property type="entry name" value="DUF1218"/>
    <property type="match status" value="1"/>
</dbReference>
<gene>
    <name evidence="9" type="ORF">B456_002G073300</name>
</gene>
<keyword evidence="2 7" id="KW-0812">Transmembrane</keyword>
<keyword evidence="10" id="KW-1185">Reference proteome</keyword>
<protein>
    <recommendedName>
        <fullName evidence="11">Fiber protein Fb34</fullName>
    </recommendedName>
</protein>
<feature type="transmembrane region" description="Helical" evidence="7">
    <location>
        <begin position="89"/>
        <end position="121"/>
    </location>
</feature>
<feature type="signal peptide" evidence="8">
    <location>
        <begin position="1"/>
        <end position="23"/>
    </location>
</feature>
<dbReference type="GO" id="GO:0012505">
    <property type="term" value="C:endomembrane system"/>
    <property type="evidence" value="ECO:0007669"/>
    <property type="project" value="UniProtKB-SubCell"/>
</dbReference>
<evidence type="ECO:0000313" key="9">
    <source>
        <dbReference type="EMBL" id="KJB13417.1"/>
    </source>
</evidence>
<evidence type="ECO:0000256" key="6">
    <source>
        <dbReference type="ARBA" id="ARBA00029467"/>
    </source>
</evidence>
<dbReference type="Gramene" id="KJB13417">
    <property type="protein sequence ID" value="KJB13417"/>
    <property type="gene ID" value="B456_002G073300"/>
</dbReference>
<dbReference type="PANTHER" id="PTHR31769">
    <property type="entry name" value="OS07G0462200 PROTEIN-RELATED"/>
    <property type="match status" value="1"/>
</dbReference>
<comment type="subcellular location">
    <subcellularLocation>
        <location evidence="1">Endomembrane system</location>
        <topology evidence="1">Multi-pass membrane protein</topology>
    </subcellularLocation>
</comment>
<proteinExistence type="inferred from homology"/>
<accession>A0A0D2M7W4</accession>
<comment type="similarity">
    <text evidence="6">Belongs to the DESIGUAL family.</text>
</comment>
<organism evidence="9 10">
    <name type="scientific">Gossypium raimondii</name>
    <name type="common">Peruvian cotton</name>
    <name type="synonym">Gossypium klotzschianum subsp. raimondii</name>
    <dbReference type="NCBI Taxonomy" id="29730"/>
    <lineage>
        <taxon>Eukaryota</taxon>
        <taxon>Viridiplantae</taxon>
        <taxon>Streptophyta</taxon>
        <taxon>Embryophyta</taxon>
        <taxon>Tracheophyta</taxon>
        <taxon>Spermatophyta</taxon>
        <taxon>Magnoliopsida</taxon>
        <taxon>eudicotyledons</taxon>
        <taxon>Gunneridae</taxon>
        <taxon>Pentapetalae</taxon>
        <taxon>rosids</taxon>
        <taxon>malvids</taxon>
        <taxon>Malvales</taxon>
        <taxon>Malvaceae</taxon>
        <taxon>Malvoideae</taxon>
        <taxon>Gossypium</taxon>
    </lineage>
</organism>
<evidence type="ECO:0008006" key="11">
    <source>
        <dbReference type="Google" id="ProtNLM"/>
    </source>
</evidence>
<dbReference type="InterPro" id="IPR009606">
    <property type="entry name" value="DEAL/Modifying_wall_lignin1/2"/>
</dbReference>
<evidence type="ECO:0000256" key="2">
    <source>
        <dbReference type="ARBA" id="ARBA00022692"/>
    </source>
</evidence>
<evidence type="ECO:0000256" key="5">
    <source>
        <dbReference type="ARBA" id="ARBA00023136"/>
    </source>
</evidence>
<evidence type="ECO:0000256" key="3">
    <source>
        <dbReference type="ARBA" id="ARBA00022729"/>
    </source>
</evidence>
<keyword evidence="3 8" id="KW-0732">Signal</keyword>
<feature type="transmembrane region" description="Helical" evidence="7">
    <location>
        <begin position="56"/>
        <end position="77"/>
    </location>
</feature>
<dbReference type="EMBL" id="CM001741">
    <property type="protein sequence ID" value="KJB13417.1"/>
    <property type="molecule type" value="Genomic_DNA"/>
</dbReference>
<evidence type="ECO:0000256" key="8">
    <source>
        <dbReference type="SAM" id="SignalP"/>
    </source>
</evidence>
<keyword evidence="5 7" id="KW-0472">Membrane</keyword>
<name>A0A0D2M7W4_GOSRA</name>
<keyword evidence="4 7" id="KW-1133">Transmembrane helix</keyword>
<evidence type="ECO:0000256" key="1">
    <source>
        <dbReference type="ARBA" id="ARBA00004127"/>
    </source>
</evidence>
<reference evidence="9 10" key="1">
    <citation type="journal article" date="2012" name="Nature">
        <title>Repeated polyploidization of Gossypium genomes and the evolution of spinnable cotton fibres.</title>
        <authorList>
            <person name="Paterson A.H."/>
            <person name="Wendel J.F."/>
            <person name="Gundlach H."/>
            <person name="Guo H."/>
            <person name="Jenkins J."/>
            <person name="Jin D."/>
            <person name="Llewellyn D."/>
            <person name="Showmaker K.C."/>
            <person name="Shu S."/>
            <person name="Udall J."/>
            <person name="Yoo M.J."/>
            <person name="Byers R."/>
            <person name="Chen W."/>
            <person name="Doron-Faigenboim A."/>
            <person name="Duke M.V."/>
            <person name="Gong L."/>
            <person name="Grimwood J."/>
            <person name="Grover C."/>
            <person name="Grupp K."/>
            <person name="Hu G."/>
            <person name="Lee T.H."/>
            <person name="Li J."/>
            <person name="Lin L."/>
            <person name="Liu T."/>
            <person name="Marler B.S."/>
            <person name="Page J.T."/>
            <person name="Roberts A.W."/>
            <person name="Romanel E."/>
            <person name="Sanders W.S."/>
            <person name="Szadkowski E."/>
            <person name="Tan X."/>
            <person name="Tang H."/>
            <person name="Xu C."/>
            <person name="Wang J."/>
            <person name="Wang Z."/>
            <person name="Zhang D."/>
            <person name="Zhang L."/>
            <person name="Ashrafi H."/>
            <person name="Bedon F."/>
            <person name="Bowers J.E."/>
            <person name="Brubaker C.L."/>
            <person name="Chee P.W."/>
            <person name="Das S."/>
            <person name="Gingle A.R."/>
            <person name="Haigler C.H."/>
            <person name="Harker D."/>
            <person name="Hoffmann L.V."/>
            <person name="Hovav R."/>
            <person name="Jones D.C."/>
            <person name="Lemke C."/>
            <person name="Mansoor S."/>
            <person name="ur Rahman M."/>
            <person name="Rainville L.N."/>
            <person name="Rambani A."/>
            <person name="Reddy U.K."/>
            <person name="Rong J.K."/>
            <person name="Saranga Y."/>
            <person name="Scheffler B.E."/>
            <person name="Scheffler J.A."/>
            <person name="Stelly D.M."/>
            <person name="Triplett B.A."/>
            <person name="Van Deynze A."/>
            <person name="Vaslin M.F."/>
            <person name="Waghmare V.N."/>
            <person name="Walford S.A."/>
            <person name="Wright R.J."/>
            <person name="Zaki E.A."/>
            <person name="Zhang T."/>
            <person name="Dennis E.S."/>
            <person name="Mayer K.F."/>
            <person name="Peterson D.G."/>
            <person name="Rokhsar D.S."/>
            <person name="Wang X."/>
            <person name="Schmutz J."/>
        </authorList>
    </citation>
    <scope>NUCLEOTIDE SEQUENCE [LARGE SCALE GENOMIC DNA]</scope>
</reference>
<dbReference type="AlphaFoldDB" id="A0A0D2M7W4"/>
<evidence type="ECO:0000256" key="4">
    <source>
        <dbReference type="ARBA" id="ARBA00022989"/>
    </source>
</evidence>
<evidence type="ECO:0000256" key="7">
    <source>
        <dbReference type="SAM" id="Phobius"/>
    </source>
</evidence>
<feature type="chain" id="PRO_5002246775" description="Fiber protein Fb34" evidence="8">
    <location>
        <begin position="24"/>
        <end position="132"/>
    </location>
</feature>
<evidence type="ECO:0000313" key="10">
    <source>
        <dbReference type="Proteomes" id="UP000032304"/>
    </source>
</evidence>
<dbReference type="InterPro" id="IPR052222">
    <property type="entry name" value="DESIGUAL"/>
</dbReference>
<dbReference type="Proteomes" id="UP000032304">
    <property type="component" value="Chromosome 2"/>
</dbReference>
<sequence length="132" mass="14488">MASKLLLVAVFVLDLIAFGLAVAAEQRRSTAKIVQDSEVNYNYCVYDSDISTGYGVGAFLFLMVSQALVMAASKCFCCGKGLNPSGSRAWAVILFIVCWYVNFIKFIAVIIVDFCCFIGYLNFVSQVVFPDC</sequence>